<proteinExistence type="predicted"/>
<dbReference type="EMBL" id="HACM01001578">
    <property type="protein sequence ID" value="CRZ02020.1"/>
    <property type="molecule type" value="Transcribed_RNA"/>
</dbReference>
<protein>
    <submittedName>
        <fullName evidence="1">Uncharacterized protein</fullName>
    </submittedName>
</protein>
<name>A0A0H5QIU6_9EUKA</name>
<evidence type="ECO:0000313" key="1">
    <source>
        <dbReference type="EMBL" id="CRZ02020.1"/>
    </source>
</evidence>
<reference evidence="1" key="1">
    <citation type="submission" date="2015-04" db="EMBL/GenBank/DDBJ databases">
        <title>The genome sequence of the plant pathogenic Rhizarian Plasmodiophora brassicae reveals insights in its biotrophic life cycle and the origin of chitin synthesis.</title>
        <authorList>
            <person name="Schwelm A."/>
            <person name="Fogelqvist J."/>
            <person name="Knaust A."/>
            <person name="Julke S."/>
            <person name="Lilja T."/>
            <person name="Dhandapani V."/>
            <person name="Bonilla-Rosso G."/>
            <person name="Karlsson M."/>
            <person name="Shevchenko A."/>
            <person name="Choi S.R."/>
            <person name="Kim H.G."/>
            <person name="Park J.Y."/>
            <person name="Lim Y.P."/>
            <person name="Ludwig-Muller J."/>
            <person name="Dixelius C."/>
        </authorList>
    </citation>
    <scope>NUCLEOTIDE SEQUENCE</scope>
    <source>
        <tissue evidence="1">Potato root galls</tissue>
    </source>
</reference>
<dbReference type="AlphaFoldDB" id="A0A0H5QIU6"/>
<accession>A0A0H5QIU6</accession>
<sequence length="178" mass="19792">MKFIFPTSTGVNTRSNDEKGANIANLRQFASNSETYILFLCNKQPWQFQTALHVGSTMVSQAHFVLANWSRRSLAAATMLLSAGLTSVYLRVLRPQSGLTQRMLVSRTASILLILSAISSVDGILGEWMSYTPGPMPAPYFTPSRNTERSFSSDLEFSMVITSASMSIIEWMMSLKFE</sequence>
<organism evidence="1">
    <name type="scientific">Spongospora subterranea</name>
    <dbReference type="NCBI Taxonomy" id="70186"/>
    <lineage>
        <taxon>Eukaryota</taxon>
        <taxon>Sar</taxon>
        <taxon>Rhizaria</taxon>
        <taxon>Endomyxa</taxon>
        <taxon>Phytomyxea</taxon>
        <taxon>Plasmodiophorida</taxon>
        <taxon>Plasmodiophoridae</taxon>
        <taxon>Spongospora</taxon>
    </lineage>
</organism>